<keyword evidence="10" id="KW-1185">Reference proteome</keyword>
<keyword evidence="3" id="KW-0349">Heme</keyword>
<dbReference type="InterPro" id="IPR001128">
    <property type="entry name" value="Cyt_P450"/>
</dbReference>
<proteinExistence type="inferred from homology"/>
<keyword evidence="7" id="KW-0503">Monooxygenase</keyword>
<comment type="cofactor">
    <cofactor evidence="1">
        <name>heme</name>
        <dbReference type="ChEBI" id="CHEBI:30413"/>
    </cofactor>
</comment>
<reference evidence="9 10" key="1">
    <citation type="journal article" date="2024" name="IMA Fungus">
        <title>IMA Genome - F19 : A genome assembly and annotation guide to empower mycologists, including annotated draft genome sequences of Ceratocystis pirilliformis, Diaporthe australafricana, Fusarium ophioides, Paecilomyces lecythidis, and Sporothrix stenoceras.</title>
        <authorList>
            <person name="Aylward J."/>
            <person name="Wilson A.M."/>
            <person name="Visagie C.M."/>
            <person name="Spraker J."/>
            <person name="Barnes I."/>
            <person name="Buitendag C."/>
            <person name="Ceriani C."/>
            <person name="Del Mar Angel L."/>
            <person name="du Plessis D."/>
            <person name="Fuchs T."/>
            <person name="Gasser K."/>
            <person name="Kramer D."/>
            <person name="Li W."/>
            <person name="Munsamy K."/>
            <person name="Piso A."/>
            <person name="Price J.L."/>
            <person name="Sonnekus B."/>
            <person name="Thomas C."/>
            <person name="van der Nest A."/>
            <person name="van Dijk A."/>
            <person name="van Heerden A."/>
            <person name="van Vuuren N."/>
            <person name="Yilmaz N."/>
            <person name="Duong T.A."/>
            <person name="van der Merwe N.A."/>
            <person name="Wingfield M.J."/>
            <person name="Wingfield B.D."/>
        </authorList>
    </citation>
    <scope>NUCLEOTIDE SEQUENCE [LARGE SCALE GENOMIC DNA]</scope>
    <source>
        <strain evidence="9 10">CMW 18300</strain>
    </source>
</reference>
<dbReference type="InterPro" id="IPR050121">
    <property type="entry name" value="Cytochrome_P450_monoxygenase"/>
</dbReference>
<evidence type="ECO:0000256" key="8">
    <source>
        <dbReference type="SAM" id="Phobius"/>
    </source>
</evidence>
<dbReference type="InterPro" id="IPR036396">
    <property type="entry name" value="Cyt_P450_sf"/>
</dbReference>
<dbReference type="PANTHER" id="PTHR24305:SF230">
    <property type="entry name" value="P450, PUTATIVE (EUROFUNG)-RELATED"/>
    <property type="match status" value="1"/>
</dbReference>
<dbReference type="SUPFAM" id="SSF48264">
    <property type="entry name" value="Cytochrome P450"/>
    <property type="match status" value="1"/>
</dbReference>
<name>A0ABR3XQF1_9PEZI</name>
<evidence type="ECO:0008006" key="11">
    <source>
        <dbReference type="Google" id="ProtNLM"/>
    </source>
</evidence>
<dbReference type="EMBL" id="JAWRVE010000012">
    <property type="protein sequence ID" value="KAL1878228.1"/>
    <property type="molecule type" value="Genomic_DNA"/>
</dbReference>
<keyword evidence="8" id="KW-1133">Transmembrane helix</keyword>
<dbReference type="PANTHER" id="PTHR24305">
    <property type="entry name" value="CYTOCHROME P450"/>
    <property type="match status" value="1"/>
</dbReference>
<keyword evidence="5" id="KW-0560">Oxidoreductase</keyword>
<sequence length="296" mass="34068">MNDITGRAVATQFLTWNHVLAGLILCSLYVLSTLTYNVFFHPLRKYPGPKLWAASRIPYALMIKSGYSHRRVLDLHKQYGDVVRLAPNELSFSDPDAWNDIMGHRKKGQAENGKDTVFWELQPHAIIATDREDHSRVRRILAHGFSNQAMMDQQPLIGHYVDLLIERLRENCKNGTQPVSMVSWYNWITFDIIGDLVFGESFGCLEGSSYHPWVKFIFDGVRLNSIMTEIRRWTIGRFCLRCFMPKTVTEKLHRHAKLTEEKVARRLQLGVSRPDFMEAMSQAMGNSVSAQMHLGQ</sequence>
<dbReference type="Gene3D" id="1.10.630.10">
    <property type="entry name" value="Cytochrome P450"/>
    <property type="match status" value="1"/>
</dbReference>
<accession>A0ABR3XQF1</accession>
<dbReference type="Proteomes" id="UP001583177">
    <property type="component" value="Unassembled WGS sequence"/>
</dbReference>
<feature type="transmembrane region" description="Helical" evidence="8">
    <location>
        <begin position="20"/>
        <end position="40"/>
    </location>
</feature>
<keyword evidence="8" id="KW-0812">Transmembrane</keyword>
<evidence type="ECO:0000256" key="4">
    <source>
        <dbReference type="ARBA" id="ARBA00022723"/>
    </source>
</evidence>
<organism evidence="9 10">
    <name type="scientific">Diaporthe australafricana</name>
    <dbReference type="NCBI Taxonomy" id="127596"/>
    <lineage>
        <taxon>Eukaryota</taxon>
        <taxon>Fungi</taxon>
        <taxon>Dikarya</taxon>
        <taxon>Ascomycota</taxon>
        <taxon>Pezizomycotina</taxon>
        <taxon>Sordariomycetes</taxon>
        <taxon>Sordariomycetidae</taxon>
        <taxon>Diaporthales</taxon>
        <taxon>Diaporthaceae</taxon>
        <taxon>Diaporthe</taxon>
    </lineage>
</organism>
<evidence type="ECO:0000256" key="2">
    <source>
        <dbReference type="ARBA" id="ARBA00010617"/>
    </source>
</evidence>
<comment type="caution">
    <text evidence="9">The sequence shown here is derived from an EMBL/GenBank/DDBJ whole genome shotgun (WGS) entry which is preliminary data.</text>
</comment>
<evidence type="ECO:0000256" key="5">
    <source>
        <dbReference type="ARBA" id="ARBA00023002"/>
    </source>
</evidence>
<keyword evidence="4" id="KW-0479">Metal-binding</keyword>
<evidence type="ECO:0000313" key="9">
    <source>
        <dbReference type="EMBL" id="KAL1878228.1"/>
    </source>
</evidence>
<evidence type="ECO:0000256" key="7">
    <source>
        <dbReference type="ARBA" id="ARBA00023033"/>
    </source>
</evidence>
<evidence type="ECO:0000256" key="3">
    <source>
        <dbReference type="ARBA" id="ARBA00022617"/>
    </source>
</evidence>
<evidence type="ECO:0000256" key="1">
    <source>
        <dbReference type="ARBA" id="ARBA00001971"/>
    </source>
</evidence>
<protein>
    <recommendedName>
        <fullName evidence="11">Cytochrome P450</fullName>
    </recommendedName>
</protein>
<evidence type="ECO:0000256" key="6">
    <source>
        <dbReference type="ARBA" id="ARBA00023004"/>
    </source>
</evidence>
<evidence type="ECO:0000313" key="10">
    <source>
        <dbReference type="Proteomes" id="UP001583177"/>
    </source>
</evidence>
<keyword evidence="6" id="KW-0408">Iron</keyword>
<gene>
    <name evidence="9" type="ORF">Daus18300_002145</name>
</gene>
<comment type="similarity">
    <text evidence="2">Belongs to the cytochrome P450 family.</text>
</comment>
<dbReference type="Pfam" id="PF00067">
    <property type="entry name" value="p450"/>
    <property type="match status" value="1"/>
</dbReference>
<keyword evidence="8" id="KW-0472">Membrane</keyword>